<dbReference type="AlphaFoldDB" id="A0A3N4E8H6"/>
<dbReference type="InterPro" id="IPR011047">
    <property type="entry name" value="Quinoprotein_ADH-like_sf"/>
</dbReference>
<dbReference type="SUPFAM" id="SSF50998">
    <property type="entry name" value="Quinoprotein alcohol dehydrogenase-like"/>
    <property type="match status" value="1"/>
</dbReference>
<organism evidence="2 4">
    <name type="scientific">Shewanella psychromarinicola</name>
    <dbReference type="NCBI Taxonomy" id="2487742"/>
    <lineage>
        <taxon>Bacteria</taxon>
        <taxon>Pseudomonadati</taxon>
        <taxon>Pseudomonadota</taxon>
        <taxon>Gammaproteobacteria</taxon>
        <taxon>Alteromonadales</taxon>
        <taxon>Shewanellaceae</taxon>
        <taxon>Shewanella</taxon>
    </lineage>
</organism>
<dbReference type="EMBL" id="CP034073">
    <property type="protein sequence ID" value="AZG36535.1"/>
    <property type="molecule type" value="Genomic_DNA"/>
</dbReference>
<evidence type="ECO:0000313" key="1">
    <source>
        <dbReference type="EMBL" id="AZG36535.1"/>
    </source>
</evidence>
<reference evidence="1 3" key="1">
    <citation type="submission" date="2018-11" db="EMBL/GenBank/DDBJ databases">
        <title>Shewanella sp. M2.</title>
        <authorList>
            <person name="Hwang Y.J."/>
            <person name="Hwang C.Y."/>
        </authorList>
    </citation>
    <scope>NUCLEOTIDE SEQUENCE [LARGE SCALE GENOMIC DNA]</scope>
    <source>
        <strain evidence="1 3">M2</strain>
    </source>
</reference>
<proteinExistence type="predicted"/>
<evidence type="ECO:0000313" key="4">
    <source>
        <dbReference type="Proteomes" id="UP000278855"/>
    </source>
</evidence>
<dbReference type="Proteomes" id="UP000278855">
    <property type="component" value="Unassembled WGS sequence"/>
</dbReference>
<name>A0A3N4E8H6_9GAMM</name>
<reference evidence="2" key="3">
    <citation type="submission" date="2018-11" db="EMBL/GenBank/DDBJ databases">
        <authorList>
            <person name="Hwang Y.J."/>
            <person name="Hwang C.Y."/>
        </authorList>
    </citation>
    <scope>NUCLEOTIDE SEQUENCE</scope>
    <source>
        <strain evidence="2">R106</strain>
    </source>
</reference>
<evidence type="ECO:0000313" key="2">
    <source>
        <dbReference type="EMBL" id="RPA34383.1"/>
    </source>
</evidence>
<dbReference type="RefSeq" id="WP_124011632.1">
    <property type="nucleotide sequence ID" value="NZ_CP034073.1"/>
</dbReference>
<dbReference type="Proteomes" id="UP000273778">
    <property type="component" value="Chromosome"/>
</dbReference>
<gene>
    <name evidence="2" type="ORF">EGC77_01475</name>
    <name evidence="1" type="ORF">EGC80_17840</name>
</gene>
<evidence type="ECO:0000313" key="3">
    <source>
        <dbReference type="Proteomes" id="UP000273778"/>
    </source>
</evidence>
<dbReference type="InterPro" id="IPR015943">
    <property type="entry name" value="WD40/YVTN_repeat-like_dom_sf"/>
</dbReference>
<reference evidence="4" key="2">
    <citation type="submission" date="2018-11" db="EMBL/GenBank/DDBJ databases">
        <title>Shewanella sp. R106.</title>
        <authorList>
            <person name="Hwang Y.J."/>
            <person name="Hwang C.Y."/>
        </authorList>
    </citation>
    <scope>NUCLEOTIDE SEQUENCE [LARGE SCALE GENOMIC DNA]</scope>
    <source>
        <strain evidence="4">R106</strain>
    </source>
</reference>
<dbReference type="Gene3D" id="2.130.10.10">
    <property type="entry name" value="YVTN repeat-like/Quinoprotein amine dehydrogenase"/>
    <property type="match status" value="1"/>
</dbReference>
<dbReference type="KEGG" id="spsr:EGC80_17840"/>
<accession>A0A3N4E8H6</accession>
<protein>
    <submittedName>
        <fullName evidence="2">Uncharacterized protein</fullName>
    </submittedName>
</protein>
<keyword evidence="3" id="KW-1185">Reference proteome</keyword>
<sequence>MSINLIPSLEFSNRFYESDSVIYIHTNQHCGIINYVDEYKIIKYDIGAYFINVLDDVPVIYFGTDHQSYNKSYHLNHQFKLVEKPELLARESEGFNIIISNDFDITLIENDDYDIYWQVINKKTQEERIFNYDGYAVKHNGRLYVKESRQIIALSDDLSERWTIKCDDSQATGFQRSRFFADNYLIYVSFREEPSSLQPWAGDTVNLVCLDSGNTLWTHTFDNPVMSVMHHENSIIVGTDLHGFILDAASGAITLQFASPYNIMDMETVFSETGGFLGQPRSESRLWTDGHYLYFTGNGGNQLHIYQMDGRLFSGPHQLKKGYQFRAATGCFHLNGKSYISIFSDDQAFHLVDSGVMVIDPKTLTSDCTIEIEKGPEREVLHHVIDKKAEYYQLVIHADEHSNNRVDDLIRFAEIDTKRIAARYGSQIWTNKEKNRKFNGQIQLTIHGSTAMKLACEPMLDMLVDRVSHWAKASSTASGNRKAHIKVSWEWIVSPSD</sequence>
<dbReference type="EMBL" id="RKKB01000001">
    <property type="protein sequence ID" value="RPA34383.1"/>
    <property type="molecule type" value="Genomic_DNA"/>
</dbReference>